<dbReference type="Proteomes" id="UP000708208">
    <property type="component" value="Unassembled WGS sequence"/>
</dbReference>
<feature type="domain" description="CRAL-TRIO" evidence="1">
    <location>
        <begin position="70"/>
        <end position="247"/>
    </location>
</feature>
<dbReference type="Pfam" id="PF00650">
    <property type="entry name" value="CRAL_TRIO"/>
    <property type="match status" value="1"/>
</dbReference>
<dbReference type="PANTHER" id="PTHR23324">
    <property type="entry name" value="SEC14 RELATED PROTEIN"/>
    <property type="match status" value="1"/>
</dbReference>
<protein>
    <recommendedName>
        <fullName evidence="1">CRAL-TRIO domain-containing protein</fullName>
    </recommendedName>
</protein>
<dbReference type="OrthoDB" id="1434354at2759"/>
<dbReference type="AlphaFoldDB" id="A0A8J2JT94"/>
<dbReference type="GO" id="GO:0005737">
    <property type="term" value="C:cytoplasm"/>
    <property type="evidence" value="ECO:0007669"/>
    <property type="project" value="TreeGrafter"/>
</dbReference>
<proteinExistence type="predicted"/>
<evidence type="ECO:0000313" key="3">
    <source>
        <dbReference type="Proteomes" id="UP000708208"/>
    </source>
</evidence>
<dbReference type="InterPro" id="IPR051064">
    <property type="entry name" value="SEC14/CRAL-TRIO_domain"/>
</dbReference>
<dbReference type="InterPro" id="IPR001251">
    <property type="entry name" value="CRAL-TRIO_dom"/>
</dbReference>
<feature type="non-terminal residue" evidence="2">
    <location>
        <position position="254"/>
    </location>
</feature>
<dbReference type="EMBL" id="CAJVCH010127664">
    <property type="protein sequence ID" value="CAG7725861.1"/>
    <property type="molecule type" value="Genomic_DNA"/>
</dbReference>
<reference evidence="2" key="1">
    <citation type="submission" date="2021-06" db="EMBL/GenBank/DDBJ databases">
        <authorList>
            <person name="Hodson N. C."/>
            <person name="Mongue J. A."/>
            <person name="Jaron S. K."/>
        </authorList>
    </citation>
    <scope>NUCLEOTIDE SEQUENCE</scope>
</reference>
<dbReference type="PANTHER" id="PTHR23324:SF83">
    <property type="entry name" value="SEC14-LIKE PROTEIN 2"/>
    <property type="match status" value="1"/>
</dbReference>
<evidence type="ECO:0000259" key="1">
    <source>
        <dbReference type="PROSITE" id="PS50191"/>
    </source>
</evidence>
<evidence type="ECO:0000313" key="2">
    <source>
        <dbReference type="EMBL" id="CAG7725861.1"/>
    </source>
</evidence>
<dbReference type="CDD" id="cd00170">
    <property type="entry name" value="SEC14"/>
    <property type="match status" value="1"/>
</dbReference>
<accession>A0A8J2JT94</accession>
<dbReference type="PROSITE" id="PS50191">
    <property type="entry name" value="CRAL_TRIO"/>
    <property type="match status" value="1"/>
</dbReference>
<name>A0A8J2JT94_9HEXA</name>
<organism evidence="2 3">
    <name type="scientific">Allacma fusca</name>
    <dbReference type="NCBI Taxonomy" id="39272"/>
    <lineage>
        <taxon>Eukaryota</taxon>
        <taxon>Metazoa</taxon>
        <taxon>Ecdysozoa</taxon>
        <taxon>Arthropoda</taxon>
        <taxon>Hexapoda</taxon>
        <taxon>Collembola</taxon>
        <taxon>Symphypleona</taxon>
        <taxon>Sminthuridae</taxon>
        <taxon>Allacma</taxon>
    </lineage>
</organism>
<keyword evidence="3" id="KW-1185">Reference proteome</keyword>
<sequence length="254" mass="29155">MAAPTHEELLLINQLRVGVSDLKLPDDSDMFFVRWIRARENNLNQAEGMLRKHIQYRKDHGWETILTWEPPLEFQEEFPAEVLGKDPENVTVGGIAYGKWPLKKCYENGMKDIYMRYIEKVTLEAAECSMTQMRPDGVPITQVIAIYDMAGLSMKNFASLGTVNMILEGLRSFEENFPETLKAAYVINASRIFSLLFNLIKPILSQRTFGKVYVFDSNDTKWKPVLRQIVSEDRLPVAWGGKNVDSVLNVKFKD</sequence>
<dbReference type="SMART" id="SM00516">
    <property type="entry name" value="SEC14"/>
    <property type="match status" value="1"/>
</dbReference>
<gene>
    <name evidence="2" type="ORF">AFUS01_LOCUS14802</name>
</gene>
<comment type="caution">
    <text evidence="2">The sequence shown here is derived from an EMBL/GenBank/DDBJ whole genome shotgun (WGS) entry which is preliminary data.</text>
</comment>